<keyword evidence="4 10" id="KW-1133">Transmembrane helix</keyword>
<dbReference type="PROSITE" id="PS50111">
    <property type="entry name" value="CHEMOTAXIS_TRANSDUC_2"/>
    <property type="match status" value="1"/>
</dbReference>
<gene>
    <name evidence="13" type="ORF">FA869_01070</name>
</gene>
<evidence type="ECO:0000256" key="5">
    <source>
        <dbReference type="ARBA" id="ARBA00023136"/>
    </source>
</evidence>
<dbReference type="SMART" id="SM00304">
    <property type="entry name" value="HAMP"/>
    <property type="match status" value="2"/>
</dbReference>
<dbReference type="Gene3D" id="1.10.287.950">
    <property type="entry name" value="Methyl-accepting chemotaxis protein"/>
    <property type="match status" value="1"/>
</dbReference>
<protein>
    <submittedName>
        <fullName evidence="13">Methyl-accepting chemotaxis protein</fullName>
    </submittedName>
</protein>
<keyword evidence="9" id="KW-0175">Coiled coil</keyword>
<dbReference type="InterPro" id="IPR024478">
    <property type="entry name" value="HlyB_4HB_MCP"/>
</dbReference>
<keyword evidence="6 8" id="KW-0807">Transducer</keyword>
<comment type="caution">
    <text evidence="13">The sequence shown here is derived from an EMBL/GenBank/DDBJ whole genome shotgun (WGS) entry which is preliminary data.</text>
</comment>
<evidence type="ECO:0000313" key="14">
    <source>
        <dbReference type="Proteomes" id="UP000305198"/>
    </source>
</evidence>
<dbReference type="CDD" id="cd06225">
    <property type="entry name" value="HAMP"/>
    <property type="match status" value="1"/>
</dbReference>
<dbReference type="AlphaFoldDB" id="A0A4U0YTB2"/>
<dbReference type="FunFam" id="1.10.287.950:FF:000001">
    <property type="entry name" value="Methyl-accepting chemotaxis sensory transducer"/>
    <property type="match status" value="1"/>
</dbReference>
<name>A0A4U0YTB2_9GAMM</name>
<evidence type="ECO:0000259" key="12">
    <source>
        <dbReference type="PROSITE" id="PS50885"/>
    </source>
</evidence>
<evidence type="ECO:0000256" key="2">
    <source>
        <dbReference type="ARBA" id="ARBA00022500"/>
    </source>
</evidence>
<dbReference type="InterPro" id="IPR004089">
    <property type="entry name" value="MCPsignal_dom"/>
</dbReference>
<dbReference type="GO" id="GO:0004888">
    <property type="term" value="F:transmembrane signaling receptor activity"/>
    <property type="evidence" value="ECO:0007669"/>
    <property type="project" value="InterPro"/>
</dbReference>
<dbReference type="GO" id="GO:0007165">
    <property type="term" value="P:signal transduction"/>
    <property type="evidence" value="ECO:0007669"/>
    <property type="project" value="UniProtKB-KW"/>
</dbReference>
<evidence type="ECO:0000256" key="7">
    <source>
        <dbReference type="ARBA" id="ARBA00029447"/>
    </source>
</evidence>
<evidence type="ECO:0000313" key="13">
    <source>
        <dbReference type="EMBL" id="TKA93696.1"/>
    </source>
</evidence>
<dbReference type="SMART" id="SM00283">
    <property type="entry name" value="MA"/>
    <property type="match status" value="1"/>
</dbReference>
<dbReference type="Pfam" id="PF12729">
    <property type="entry name" value="4HB_MCP_1"/>
    <property type="match status" value="1"/>
</dbReference>
<keyword evidence="5 10" id="KW-0472">Membrane</keyword>
<dbReference type="PRINTS" id="PR00260">
    <property type="entry name" value="CHEMTRNSDUCR"/>
</dbReference>
<comment type="similarity">
    <text evidence="7">Belongs to the methyl-accepting chemotaxis (MCP) protein family.</text>
</comment>
<reference evidence="13 14" key="1">
    <citation type="submission" date="2019-04" db="EMBL/GenBank/DDBJ databases">
        <title>Crypto-aerobic microbial life in anoxic (sulfidic) marine sediments.</title>
        <authorList>
            <person name="Bhattacharya S."/>
            <person name="Roy C."/>
            <person name="Mondal N."/>
            <person name="Sarkar J."/>
            <person name="Mandal S."/>
            <person name="Rameez M.J."/>
            <person name="Ghosh W."/>
        </authorList>
    </citation>
    <scope>NUCLEOTIDE SEQUENCE [LARGE SCALE GENOMIC DNA]</scope>
    <source>
        <strain evidence="13 14">SBBB</strain>
    </source>
</reference>
<dbReference type="Pfam" id="PF00672">
    <property type="entry name" value="HAMP"/>
    <property type="match status" value="1"/>
</dbReference>
<feature type="coiled-coil region" evidence="9">
    <location>
        <begin position="81"/>
        <end position="108"/>
    </location>
</feature>
<dbReference type="InterPro" id="IPR003660">
    <property type="entry name" value="HAMP_dom"/>
</dbReference>
<dbReference type="Proteomes" id="UP000305198">
    <property type="component" value="Unassembled WGS sequence"/>
</dbReference>
<dbReference type="PROSITE" id="PS50885">
    <property type="entry name" value="HAMP"/>
    <property type="match status" value="1"/>
</dbReference>
<organism evidence="13 14">
    <name type="scientific">Halopseudomonas bauzanensis</name>
    <dbReference type="NCBI Taxonomy" id="653930"/>
    <lineage>
        <taxon>Bacteria</taxon>
        <taxon>Pseudomonadati</taxon>
        <taxon>Pseudomonadota</taxon>
        <taxon>Gammaproteobacteria</taxon>
        <taxon>Pseudomonadales</taxon>
        <taxon>Pseudomonadaceae</taxon>
        <taxon>Halopseudomonas</taxon>
    </lineage>
</organism>
<keyword evidence="2" id="KW-0145">Chemotaxis</keyword>
<evidence type="ECO:0000259" key="11">
    <source>
        <dbReference type="PROSITE" id="PS50111"/>
    </source>
</evidence>
<proteinExistence type="inferred from homology"/>
<feature type="domain" description="HAMP" evidence="12">
    <location>
        <begin position="212"/>
        <end position="264"/>
    </location>
</feature>
<accession>A0A4U0YTB2</accession>
<dbReference type="SUPFAM" id="SSF58104">
    <property type="entry name" value="Methyl-accepting chemotaxis protein (MCP) signaling domain"/>
    <property type="match status" value="1"/>
</dbReference>
<dbReference type="GO" id="GO:0016020">
    <property type="term" value="C:membrane"/>
    <property type="evidence" value="ECO:0007669"/>
    <property type="project" value="UniProtKB-SubCell"/>
</dbReference>
<evidence type="ECO:0000256" key="10">
    <source>
        <dbReference type="SAM" id="Phobius"/>
    </source>
</evidence>
<dbReference type="EMBL" id="SWAV01000001">
    <property type="protein sequence ID" value="TKA93696.1"/>
    <property type="molecule type" value="Genomic_DNA"/>
</dbReference>
<feature type="domain" description="Methyl-accepting transducer" evidence="11">
    <location>
        <begin position="269"/>
        <end position="505"/>
    </location>
</feature>
<dbReference type="CDD" id="cd11386">
    <property type="entry name" value="MCP_signal"/>
    <property type="match status" value="1"/>
</dbReference>
<dbReference type="PANTHER" id="PTHR32089">
    <property type="entry name" value="METHYL-ACCEPTING CHEMOTAXIS PROTEIN MCPB"/>
    <property type="match status" value="1"/>
</dbReference>
<evidence type="ECO:0000256" key="4">
    <source>
        <dbReference type="ARBA" id="ARBA00022989"/>
    </source>
</evidence>
<evidence type="ECO:0000256" key="3">
    <source>
        <dbReference type="ARBA" id="ARBA00022692"/>
    </source>
</evidence>
<dbReference type="GO" id="GO:0006935">
    <property type="term" value="P:chemotaxis"/>
    <property type="evidence" value="ECO:0007669"/>
    <property type="project" value="UniProtKB-KW"/>
</dbReference>
<dbReference type="InterPro" id="IPR004090">
    <property type="entry name" value="Chemotax_Me-accpt_rcpt"/>
</dbReference>
<feature type="transmembrane region" description="Helical" evidence="10">
    <location>
        <begin position="192"/>
        <end position="210"/>
    </location>
</feature>
<evidence type="ECO:0000256" key="9">
    <source>
        <dbReference type="SAM" id="Coils"/>
    </source>
</evidence>
<evidence type="ECO:0000256" key="6">
    <source>
        <dbReference type="ARBA" id="ARBA00023224"/>
    </source>
</evidence>
<dbReference type="Pfam" id="PF00015">
    <property type="entry name" value="MCPsignal"/>
    <property type="match status" value="1"/>
</dbReference>
<evidence type="ECO:0000256" key="1">
    <source>
        <dbReference type="ARBA" id="ARBA00004141"/>
    </source>
</evidence>
<sequence>MNLRNISIAARLTGGFVAMAVVVLLLGFMALRETSSIHDQTIEIEQVWLPNLQELNSLNQNFMRYRIYALRSLLSTDPQDIRQQRQRMDTLEQNLMEAEAALDQAITSPHPQRIFDDYHQQRLNYMTVAGEMAVELDAGNRERALQILDQQLNPIADAATAQLIQLETLIIAGANTAAAQSEQSYQSAIRQVILAIVIATALTLLLAWLLTRSIIAPIRQALQVSEVIATGNLTQQIHVTGRDEAARLLRALADMQGKLRNTIQGIANSSSQLASAAEELNAVTEDATRSLQRQNDEIQQAATAVNEMSAAVEEVAGNAVQTSEQSQSTAASANQGGEQIAQTQISMQQLSDNIHSTAKEVEALASHAQHISGVLDVIRAVAEQTNLLALNAAIEAARAGEHGRGFAVVADEVRALAHRTQQSTAEIEAMIGNIQQGSERTVAAMQISDTMAASTRQQSQQAGDAFALVSAAVSQINERNLVIASAAEEQAQVANEVDRNLVNIRDLSTQTAAGAEQTSAASRELSRLAVELNELVTRFQT</sequence>
<comment type="subcellular location">
    <subcellularLocation>
        <location evidence="1">Membrane</location>
        <topology evidence="1">Multi-pass membrane protein</topology>
    </subcellularLocation>
</comment>
<evidence type="ECO:0000256" key="8">
    <source>
        <dbReference type="PROSITE-ProRule" id="PRU00284"/>
    </source>
</evidence>
<keyword evidence="3 10" id="KW-0812">Transmembrane</keyword>
<feature type="coiled-coil region" evidence="9">
    <location>
        <begin position="266"/>
        <end position="311"/>
    </location>
</feature>
<dbReference type="PANTHER" id="PTHR32089:SF120">
    <property type="entry name" value="METHYL-ACCEPTING CHEMOTAXIS PROTEIN TLPQ"/>
    <property type="match status" value="1"/>
</dbReference>
<feature type="transmembrane region" description="Helical" evidence="10">
    <location>
        <begin position="12"/>
        <end position="31"/>
    </location>
</feature>